<sequence length="179" mass="20141">MSYFDDHNLDPNSPDGRRQGSNSTRSQQTLASALNQFFVGGTAEASEVSSALQVINSELAEQLLEQLKEPSEGVDDEFLASLERVSPKVIEKEQCPICTANYCEDPHPLVVKLPCSLKSGSIDHHFDLECIGPWLKVNSTCPLCRFDVHDIKKLKREKLERELKEADDEDEDDWDDNYG</sequence>
<comment type="subcellular location">
    <subcellularLocation>
        <location evidence="2">Membrane</location>
        <topology evidence="2">Multi-pass membrane protein</topology>
    </subcellularLocation>
</comment>
<comment type="catalytic activity">
    <reaction evidence="1">
        <text>S-ubiquitinyl-[E2 ubiquitin-conjugating enzyme]-L-cysteine + [acceptor protein]-L-lysine = [E2 ubiquitin-conjugating enzyme]-L-cysteine + N(6)-ubiquitinyl-[acceptor protein]-L-lysine.</text>
        <dbReference type="EC" id="2.3.2.27"/>
    </reaction>
</comment>
<dbReference type="InterPro" id="IPR013083">
    <property type="entry name" value="Znf_RING/FYVE/PHD"/>
</dbReference>
<dbReference type="SUPFAM" id="SSF57850">
    <property type="entry name" value="RING/U-box"/>
    <property type="match status" value="1"/>
</dbReference>
<evidence type="ECO:0000313" key="16">
    <source>
        <dbReference type="Proteomes" id="UP000449547"/>
    </source>
</evidence>
<evidence type="ECO:0000256" key="13">
    <source>
        <dbReference type="SAM" id="MobiDB-lite"/>
    </source>
</evidence>
<dbReference type="PROSITE" id="PS50089">
    <property type="entry name" value="ZF_RING_2"/>
    <property type="match status" value="1"/>
</dbReference>
<dbReference type="GO" id="GO:0008270">
    <property type="term" value="F:zinc ion binding"/>
    <property type="evidence" value="ECO:0007669"/>
    <property type="project" value="UniProtKB-KW"/>
</dbReference>
<dbReference type="GO" id="GO:0016567">
    <property type="term" value="P:protein ubiquitination"/>
    <property type="evidence" value="ECO:0007669"/>
    <property type="project" value="TreeGrafter"/>
</dbReference>
<evidence type="ECO:0000256" key="7">
    <source>
        <dbReference type="ARBA" id="ARBA00022771"/>
    </source>
</evidence>
<keyword evidence="16" id="KW-1185">Reference proteome</keyword>
<dbReference type="GO" id="GO:0016020">
    <property type="term" value="C:membrane"/>
    <property type="evidence" value="ECO:0007669"/>
    <property type="project" value="UniProtKB-SubCell"/>
</dbReference>
<evidence type="ECO:0000256" key="10">
    <source>
        <dbReference type="ARBA" id="ARBA00022989"/>
    </source>
</evidence>
<dbReference type="GO" id="GO:0061630">
    <property type="term" value="F:ubiquitin protein ligase activity"/>
    <property type="evidence" value="ECO:0007669"/>
    <property type="project" value="UniProtKB-EC"/>
</dbReference>
<evidence type="ECO:0000256" key="8">
    <source>
        <dbReference type="ARBA" id="ARBA00022786"/>
    </source>
</evidence>
<dbReference type="AlphaFoldDB" id="A0A642USK8"/>
<dbReference type="GO" id="GO:0006511">
    <property type="term" value="P:ubiquitin-dependent protein catabolic process"/>
    <property type="evidence" value="ECO:0007669"/>
    <property type="project" value="TreeGrafter"/>
</dbReference>
<protein>
    <recommendedName>
        <fullName evidence="3">RING-type E3 ubiquitin transferase</fullName>
        <ecNumber evidence="3">2.3.2.27</ecNumber>
    </recommendedName>
</protein>
<evidence type="ECO:0000259" key="14">
    <source>
        <dbReference type="PROSITE" id="PS50089"/>
    </source>
</evidence>
<gene>
    <name evidence="15" type="ORF">DIURU_002954</name>
</gene>
<dbReference type="OMA" id="DWDDNYG"/>
<evidence type="ECO:0000256" key="3">
    <source>
        <dbReference type="ARBA" id="ARBA00012483"/>
    </source>
</evidence>
<organism evidence="15 16">
    <name type="scientific">Diutina rugosa</name>
    <name type="common">Yeast</name>
    <name type="synonym">Candida rugosa</name>
    <dbReference type="NCBI Taxonomy" id="5481"/>
    <lineage>
        <taxon>Eukaryota</taxon>
        <taxon>Fungi</taxon>
        <taxon>Dikarya</taxon>
        <taxon>Ascomycota</taxon>
        <taxon>Saccharomycotina</taxon>
        <taxon>Pichiomycetes</taxon>
        <taxon>Debaryomycetaceae</taxon>
        <taxon>Diutina</taxon>
    </lineage>
</organism>
<keyword evidence="8" id="KW-0833">Ubl conjugation pathway</keyword>
<dbReference type="Pfam" id="PF13639">
    <property type="entry name" value="zf-RING_2"/>
    <property type="match status" value="1"/>
</dbReference>
<dbReference type="PANTHER" id="PTHR45977:SF4">
    <property type="entry name" value="RING-TYPE DOMAIN-CONTAINING PROTEIN"/>
    <property type="match status" value="1"/>
</dbReference>
<dbReference type="GeneID" id="54781605"/>
<evidence type="ECO:0000256" key="5">
    <source>
        <dbReference type="ARBA" id="ARBA00022692"/>
    </source>
</evidence>
<feature type="domain" description="RING-type" evidence="14">
    <location>
        <begin position="95"/>
        <end position="145"/>
    </location>
</feature>
<evidence type="ECO:0000256" key="4">
    <source>
        <dbReference type="ARBA" id="ARBA00022679"/>
    </source>
</evidence>
<evidence type="ECO:0000256" key="2">
    <source>
        <dbReference type="ARBA" id="ARBA00004141"/>
    </source>
</evidence>
<evidence type="ECO:0000256" key="9">
    <source>
        <dbReference type="ARBA" id="ARBA00022833"/>
    </source>
</evidence>
<dbReference type="EC" id="2.3.2.27" evidence="3"/>
<keyword evidence="5" id="KW-0812">Transmembrane</keyword>
<reference evidence="15 16" key="1">
    <citation type="submission" date="2019-07" db="EMBL/GenBank/DDBJ databases">
        <title>Genome assembly of two rare yeast pathogens: Diutina rugosa and Trichomonascus ciferrii.</title>
        <authorList>
            <person name="Mixao V."/>
            <person name="Saus E."/>
            <person name="Hansen A."/>
            <person name="Lass-Flor C."/>
            <person name="Gabaldon T."/>
        </authorList>
    </citation>
    <scope>NUCLEOTIDE SEQUENCE [LARGE SCALE GENOMIC DNA]</scope>
    <source>
        <strain evidence="15 16">CBS 613</strain>
    </source>
</reference>
<dbReference type="RefSeq" id="XP_034012242.1">
    <property type="nucleotide sequence ID" value="XM_034155662.1"/>
</dbReference>
<keyword evidence="9" id="KW-0862">Zinc</keyword>
<dbReference type="PANTHER" id="PTHR45977">
    <property type="entry name" value="TARGET OF ERK KINASE MPK-1"/>
    <property type="match status" value="1"/>
</dbReference>
<evidence type="ECO:0000256" key="12">
    <source>
        <dbReference type="PROSITE-ProRule" id="PRU00175"/>
    </source>
</evidence>
<keyword evidence="6" id="KW-0479">Metal-binding</keyword>
<comment type="caution">
    <text evidence="15">The sequence shown here is derived from an EMBL/GenBank/DDBJ whole genome shotgun (WGS) entry which is preliminary data.</text>
</comment>
<accession>A0A642USK8</accession>
<keyword evidence="4" id="KW-0808">Transferase</keyword>
<keyword evidence="10" id="KW-1133">Transmembrane helix</keyword>
<keyword evidence="11" id="KW-0472">Membrane</keyword>
<dbReference type="VEuPathDB" id="FungiDB:DIURU_002954"/>
<keyword evidence="7 12" id="KW-0863">Zinc-finger</keyword>
<dbReference type="EMBL" id="SWFT01000092">
    <property type="protein sequence ID" value="KAA8902160.1"/>
    <property type="molecule type" value="Genomic_DNA"/>
</dbReference>
<dbReference type="InterPro" id="IPR001841">
    <property type="entry name" value="Znf_RING"/>
</dbReference>
<evidence type="ECO:0000313" key="15">
    <source>
        <dbReference type="EMBL" id="KAA8902160.1"/>
    </source>
</evidence>
<name>A0A642USK8_DIURU</name>
<evidence type="ECO:0000256" key="1">
    <source>
        <dbReference type="ARBA" id="ARBA00000900"/>
    </source>
</evidence>
<dbReference type="Gene3D" id="3.30.40.10">
    <property type="entry name" value="Zinc/RING finger domain, C3HC4 (zinc finger)"/>
    <property type="match status" value="1"/>
</dbReference>
<evidence type="ECO:0000256" key="11">
    <source>
        <dbReference type="ARBA" id="ARBA00023136"/>
    </source>
</evidence>
<dbReference type="OrthoDB" id="8062037at2759"/>
<proteinExistence type="predicted"/>
<feature type="region of interest" description="Disordered" evidence="13">
    <location>
        <begin position="1"/>
        <end position="27"/>
    </location>
</feature>
<dbReference type="Proteomes" id="UP000449547">
    <property type="component" value="Unassembled WGS sequence"/>
</dbReference>
<evidence type="ECO:0000256" key="6">
    <source>
        <dbReference type="ARBA" id="ARBA00022723"/>
    </source>
</evidence>